<dbReference type="Proteomes" id="UP000265540">
    <property type="component" value="Unassembled WGS sequence"/>
</dbReference>
<feature type="region of interest" description="Disordered" evidence="1">
    <location>
        <begin position="291"/>
        <end position="316"/>
    </location>
</feature>
<dbReference type="Pfam" id="PF13248">
    <property type="entry name" value="Zn_ribbon_3"/>
    <property type="match status" value="1"/>
</dbReference>
<proteinExistence type="predicted"/>
<name>A0A3A4ZKL7_UNCKA</name>
<sequence>MLSTKANENPNSQDEINEKVAPEGDDEKQKPDEELGSGTGEVVNKNEEEEKNKLEELRKAWFNSSLRSTLATVGAGGAFVAREALSSYASVISNREYWARYYYFAQDIFQKGLPATSIEVQNLLQNANTGEVALLVTGVALAGYAVYETYKSYKAEKEFKKEKLVQLHEFSDTAEMTTEELEMVQAKEDWYGNRIKAVVAAGSSGVALIAKKYLSEIAHSTWWQAEKQARLLDDLRYHDKELPAEVIQKFYALCEKVQYAETGAAAALAAAVALAGYSAYSAYRAFKAKEELNPKPEQEPEPEPKPETKPKSEPKSELVALSCPACGAPVSSADSVCPYCQSGLERK</sequence>
<gene>
    <name evidence="3" type="ORF">C4561_02930</name>
</gene>
<feature type="compositionally biased region" description="Polar residues" evidence="1">
    <location>
        <begin position="1"/>
        <end position="14"/>
    </location>
</feature>
<evidence type="ECO:0000256" key="1">
    <source>
        <dbReference type="SAM" id="MobiDB-lite"/>
    </source>
</evidence>
<dbReference type="EMBL" id="QZJF01000016">
    <property type="protein sequence ID" value="RJR27096.1"/>
    <property type="molecule type" value="Genomic_DNA"/>
</dbReference>
<evidence type="ECO:0000259" key="2">
    <source>
        <dbReference type="Pfam" id="PF13248"/>
    </source>
</evidence>
<evidence type="ECO:0000313" key="4">
    <source>
        <dbReference type="Proteomes" id="UP000265540"/>
    </source>
</evidence>
<feature type="region of interest" description="Disordered" evidence="1">
    <location>
        <begin position="1"/>
        <end position="50"/>
    </location>
</feature>
<dbReference type="AlphaFoldDB" id="A0A3A4ZKL7"/>
<feature type="domain" description="Putative zinc-ribbon" evidence="2">
    <location>
        <begin position="322"/>
        <end position="343"/>
    </location>
</feature>
<reference evidence="3 4" key="1">
    <citation type="journal article" date="2017" name="ISME J.">
        <title>Energy and carbon metabolisms in a deep terrestrial subsurface fluid microbial community.</title>
        <authorList>
            <person name="Momper L."/>
            <person name="Jungbluth S.P."/>
            <person name="Lee M.D."/>
            <person name="Amend J.P."/>
        </authorList>
    </citation>
    <scope>NUCLEOTIDE SEQUENCE [LARGE SCALE GENOMIC DNA]</scope>
    <source>
        <strain evidence="3">SURF_46</strain>
    </source>
</reference>
<protein>
    <submittedName>
        <fullName evidence="3">Zinc ribbon domain-containing protein</fullName>
    </submittedName>
</protein>
<dbReference type="InterPro" id="IPR059113">
    <property type="entry name" value="Znf_ribbon"/>
</dbReference>
<accession>A0A3A4ZKL7</accession>
<evidence type="ECO:0000313" key="3">
    <source>
        <dbReference type="EMBL" id="RJR27096.1"/>
    </source>
</evidence>
<comment type="caution">
    <text evidence="3">The sequence shown here is derived from an EMBL/GenBank/DDBJ whole genome shotgun (WGS) entry which is preliminary data.</text>
</comment>
<feature type="compositionally biased region" description="Basic and acidic residues" evidence="1">
    <location>
        <begin position="16"/>
        <end position="33"/>
    </location>
</feature>
<organism evidence="3 4">
    <name type="scientific">candidate division WWE3 bacterium</name>
    <dbReference type="NCBI Taxonomy" id="2053526"/>
    <lineage>
        <taxon>Bacteria</taxon>
        <taxon>Katanobacteria</taxon>
    </lineage>
</organism>